<evidence type="ECO:0000256" key="5">
    <source>
        <dbReference type="ARBA" id="ARBA00023136"/>
    </source>
</evidence>
<feature type="transmembrane region" description="Helical" evidence="6">
    <location>
        <begin position="36"/>
        <end position="56"/>
    </location>
</feature>
<name>A0ABW2Q2W9_9BACL</name>
<dbReference type="InterPro" id="IPR011701">
    <property type="entry name" value="MFS"/>
</dbReference>
<dbReference type="InterPro" id="IPR052714">
    <property type="entry name" value="MFS_Exporter"/>
</dbReference>
<keyword evidence="5 6" id="KW-0472">Membrane</keyword>
<evidence type="ECO:0000256" key="6">
    <source>
        <dbReference type="SAM" id="Phobius"/>
    </source>
</evidence>
<keyword evidence="2" id="KW-0813">Transport</keyword>
<proteinExistence type="predicted"/>
<feature type="transmembrane region" description="Helical" evidence="6">
    <location>
        <begin position="123"/>
        <end position="145"/>
    </location>
</feature>
<gene>
    <name evidence="8" type="ORF">ACFQRG_13560</name>
</gene>
<feature type="transmembrane region" description="Helical" evidence="6">
    <location>
        <begin position="204"/>
        <end position="227"/>
    </location>
</feature>
<comment type="subcellular location">
    <subcellularLocation>
        <location evidence="1">Cell membrane</location>
        <topology evidence="1">Multi-pass membrane protein</topology>
    </subcellularLocation>
</comment>
<dbReference type="PROSITE" id="PS50850">
    <property type="entry name" value="MFS"/>
    <property type="match status" value="1"/>
</dbReference>
<organism evidence="8 9">
    <name type="scientific">Scopulibacillus cellulosilyticus</name>
    <dbReference type="NCBI Taxonomy" id="2665665"/>
    <lineage>
        <taxon>Bacteria</taxon>
        <taxon>Bacillati</taxon>
        <taxon>Bacillota</taxon>
        <taxon>Bacilli</taxon>
        <taxon>Bacillales</taxon>
        <taxon>Sporolactobacillaceae</taxon>
        <taxon>Scopulibacillus</taxon>
    </lineage>
</organism>
<feature type="transmembrane region" description="Helical" evidence="6">
    <location>
        <begin position="151"/>
        <end position="170"/>
    </location>
</feature>
<dbReference type="PANTHER" id="PTHR23531:SF2">
    <property type="entry name" value="PERMEASE"/>
    <property type="match status" value="1"/>
</dbReference>
<feature type="transmembrane region" description="Helical" evidence="6">
    <location>
        <begin position="349"/>
        <end position="370"/>
    </location>
</feature>
<dbReference type="RefSeq" id="WP_380967036.1">
    <property type="nucleotide sequence ID" value="NZ_JBHTCO010000017.1"/>
</dbReference>
<evidence type="ECO:0000256" key="4">
    <source>
        <dbReference type="ARBA" id="ARBA00022989"/>
    </source>
</evidence>
<feature type="transmembrane region" description="Helical" evidence="6">
    <location>
        <begin position="233"/>
        <end position="250"/>
    </location>
</feature>
<feature type="domain" description="Major facilitator superfamily (MFS) profile" evidence="7">
    <location>
        <begin position="1"/>
        <end position="375"/>
    </location>
</feature>
<keyword evidence="9" id="KW-1185">Reference proteome</keyword>
<protein>
    <submittedName>
        <fullName evidence="8">MFS transporter</fullName>
    </submittedName>
</protein>
<feature type="transmembrane region" description="Helical" evidence="6">
    <location>
        <begin position="285"/>
        <end position="311"/>
    </location>
</feature>
<feature type="transmembrane region" description="Helical" evidence="6">
    <location>
        <begin position="7"/>
        <end position="24"/>
    </location>
</feature>
<feature type="transmembrane region" description="Helical" evidence="6">
    <location>
        <begin position="262"/>
        <end position="279"/>
    </location>
</feature>
<dbReference type="InterPro" id="IPR036259">
    <property type="entry name" value="MFS_trans_sf"/>
</dbReference>
<dbReference type="Proteomes" id="UP001596505">
    <property type="component" value="Unassembled WGS sequence"/>
</dbReference>
<dbReference type="PANTHER" id="PTHR23531">
    <property type="entry name" value="QUINOLENE RESISTANCE PROTEIN NORA"/>
    <property type="match status" value="1"/>
</dbReference>
<evidence type="ECO:0000259" key="7">
    <source>
        <dbReference type="PROSITE" id="PS50850"/>
    </source>
</evidence>
<dbReference type="InterPro" id="IPR020846">
    <property type="entry name" value="MFS_dom"/>
</dbReference>
<accession>A0ABW2Q2W9</accession>
<evidence type="ECO:0000313" key="8">
    <source>
        <dbReference type="EMBL" id="MFC7393983.1"/>
    </source>
</evidence>
<dbReference type="EMBL" id="JBHTCO010000017">
    <property type="protein sequence ID" value="MFC7393983.1"/>
    <property type="molecule type" value="Genomic_DNA"/>
</dbReference>
<sequence length="389" mass="43217">MLIFGNFFTFMGFQMLIPIMPPHIQDIGASGVEIGLVTTLFSLGAVFMRPFIGFLLEFRTRKPLVLIGILSLFVITIFYPLTQIVFVFLLIRLFHGLAWGWATTSNGTAAVDNVPPKRLGEGMGYYGLSATIGMVIAPSLGIFLYNHYNFRVTNTVSVILCAIAIILLSISKYRSPDNVKNVKREELKFSFFGSLIDKTSWYQALVTLMATFGYGTVTTFIVIFATARGIHQIYLFYLFNAIVATFSRPLTGRLFDRKGPKTIILICAFLAFAALWVLSFATSNIFIIISGILFGAGYGSLLPTLQAWILSQTKPERRGVANGMYYSAIDLGIGLSGLVFGVVSQFVGISTIFKISSFFFILVMILTIFYRKRHVGKSIKVQRSRRTGA</sequence>
<evidence type="ECO:0000256" key="3">
    <source>
        <dbReference type="ARBA" id="ARBA00022692"/>
    </source>
</evidence>
<dbReference type="CDD" id="cd17489">
    <property type="entry name" value="MFS_YfcJ_like"/>
    <property type="match status" value="1"/>
</dbReference>
<keyword evidence="4 6" id="KW-1133">Transmembrane helix</keyword>
<comment type="caution">
    <text evidence="8">The sequence shown here is derived from an EMBL/GenBank/DDBJ whole genome shotgun (WGS) entry which is preliminary data.</text>
</comment>
<keyword evidence="3 6" id="KW-0812">Transmembrane</keyword>
<reference evidence="9" key="1">
    <citation type="journal article" date="2019" name="Int. J. Syst. Evol. Microbiol.">
        <title>The Global Catalogue of Microorganisms (GCM) 10K type strain sequencing project: providing services to taxonomists for standard genome sequencing and annotation.</title>
        <authorList>
            <consortium name="The Broad Institute Genomics Platform"/>
            <consortium name="The Broad Institute Genome Sequencing Center for Infectious Disease"/>
            <person name="Wu L."/>
            <person name="Ma J."/>
        </authorList>
    </citation>
    <scope>NUCLEOTIDE SEQUENCE [LARGE SCALE GENOMIC DNA]</scope>
    <source>
        <strain evidence="9">CGMCC 1.16305</strain>
    </source>
</reference>
<dbReference type="Pfam" id="PF07690">
    <property type="entry name" value="MFS_1"/>
    <property type="match status" value="1"/>
</dbReference>
<evidence type="ECO:0000256" key="2">
    <source>
        <dbReference type="ARBA" id="ARBA00022448"/>
    </source>
</evidence>
<evidence type="ECO:0000256" key="1">
    <source>
        <dbReference type="ARBA" id="ARBA00004651"/>
    </source>
</evidence>
<evidence type="ECO:0000313" key="9">
    <source>
        <dbReference type="Proteomes" id="UP001596505"/>
    </source>
</evidence>
<dbReference type="Gene3D" id="1.20.1250.20">
    <property type="entry name" value="MFS general substrate transporter like domains"/>
    <property type="match status" value="1"/>
</dbReference>
<dbReference type="SUPFAM" id="SSF103473">
    <property type="entry name" value="MFS general substrate transporter"/>
    <property type="match status" value="1"/>
</dbReference>